<protein>
    <submittedName>
        <fullName evidence="2">Uncharacterized protein</fullName>
    </submittedName>
</protein>
<keyword evidence="1" id="KW-0732">Signal</keyword>
<dbReference type="EMBL" id="CP070969">
    <property type="protein sequence ID" value="QSF47267.1"/>
    <property type="molecule type" value="Genomic_DNA"/>
</dbReference>
<evidence type="ECO:0000313" key="2">
    <source>
        <dbReference type="EMBL" id="QSF47267.1"/>
    </source>
</evidence>
<dbReference type="PROSITE" id="PS51257">
    <property type="entry name" value="PROKAR_LIPOPROTEIN"/>
    <property type="match status" value="1"/>
</dbReference>
<dbReference type="RefSeq" id="WP_206104692.1">
    <property type="nucleotide sequence ID" value="NZ_CP070969.1"/>
</dbReference>
<keyword evidence="3" id="KW-1185">Reference proteome</keyword>
<name>A0ABX7LN34_9BACL</name>
<evidence type="ECO:0000256" key="1">
    <source>
        <dbReference type="SAM" id="SignalP"/>
    </source>
</evidence>
<sequence length="250" mass="27921">MMFRINVACIWIAAVILLLGGCTAAQDSGDGPEAALILANPNDVRHFLADEAIANGDIYLEDNKVHINVVGLGREVAERFAGKFTPTSYVLHNVTYTAGELESAYTQLSDRELFSQLNLYGLWVDVKRNKIWISVPDDSLASARKVLEQQIEPGMLSYEVRELGEPHVTGTIVQLEADPVKRILILEPGKEEPTYWFSLNQRSELYNAQGQKAAWKDLKQGQQVHLWSTGMVEDSLPAQATLRRLELITK</sequence>
<feature type="chain" id="PRO_5045776803" evidence="1">
    <location>
        <begin position="25"/>
        <end position="250"/>
    </location>
</feature>
<dbReference type="Proteomes" id="UP000663452">
    <property type="component" value="Chromosome"/>
</dbReference>
<gene>
    <name evidence="2" type="ORF">JRJ22_12260</name>
</gene>
<organism evidence="2 3">
    <name type="scientific">Paenibacillus tianjinensis</name>
    <dbReference type="NCBI Taxonomy" id="2810347"/>
    <lineage>
        <taxon>Bacteria</taxon>
        <taxon>Bacillati</taxon>
        <taxon>Bacillota</taxon>
        <taxon>Bacilli</taxon>
        <taxon>Bacillales</taxon>
        <taxon>Paenibacillaceae</taxon>
        <taxon>Paenibacillus</taxon>
    </lineage>
</organism>
<proteinExistence type="predicted"/>
<evidence type="ECO:0000313" key="3">
    <source>
        <dbReference type="Proteomes" id="UP000663452"/>
    </source>
</evidence>
<reference evidence="2 3" key="1">
    <citation type="submission" date="2021-02" db="EMBL/GenBank/DDBJ databases">
        <title>Paenibacillus tianjinensis sp. nov.</title>
        <authorList>
            <person name="Liu H."/>
        </authorList>
    </citation>
    <scope>NUCLEOTIDE SEQUENCE [LARGE SCALE GENOMIC DNA]</scope>
    <source>
        <strain evidence="2 3">TB2019</strain>
    </source>
</reference>
<feature type="signal peptide" evidence="1">
    <location>
        <begin position="1"/>
        <end position="24"/>
    </location>
</feature>
<accession>A0ABX7LN34</accession>